<evidence type="ECO:0000259" key="8">
    <source>
        <dbReference type="PROSITE" id="PS51767"/>
    </source>
</evidence>
<dbReference type="InterPro" id="IPR001969">
    <property type="entry name" value="Aspartic_peptidase_AS"/>
</dbReference>
<dbReference type="InterPro" id="IPR021109">
    <property type="entry name" value="Peptidase_aspartic_dom_sf"/>
</dbReference>
<dbReference type="GO" id="GO:0004190">
    <property type="term" value="F:aspartic-type endopeptidase activity"/>
    <property type="evidence" value="ECO:0007669"/>
    <property type="project" value="UniProtKB-KW"/>
</dbReference>
<evidence type="ECO:0000313" key="9">
    <source>
        <dbReference type="EMBL" id="OSD06750.1"/>
    </source>
</evidence>
<dbReference type="PANTHER" id="PTHR47966">
    <property type="entry name" value="BETA-SITE APP-CLEAVING ENZYME, ISOFORM A-RELATED"/>
    <property type="match status" value="1"/>
</dbReference>
<name>A0A1Y2J029_TRAC3</name>
<reference evidence="9 10" key="1">
    <citation type="journal article" date="2015" name="Biotechnol. Biofuels">
        <title>Enhanced degradation of softwood versus hardwood by the white-rot fungus Pycnoporus coccineus.</title>
        <authorList>
            <person name="Couturier M."/>
            <person name="Navarro D."/>
            <person name="Chevret D."/>
            <person name="Henrissat B."/>
            <person name="Piumi F."/>
            <person name="Ruiz-Duenas F.J."/>
            <person name="Martinez A.T."/>
            <person name="Grigoriev I.V."/>
            <person name="Riley R."/>
            <person name="Lipzen A."/>
            <person name="Berrin J.G."/>
            <person name="Master E.R."/>
            <person name="Rosso M.N."/>
        </authorList>
    </citation>
    <scope>NUCLEOTIDE SEQUENCE [LARGE SCALE GENOMIC DNA]</scope>
    <source>
        <strain evidence="9 10">BRFM310</strain>
    </source>
</reference>
<feature type="active site" evidence="5">
    <location>
        <position position="368"/>
    </location>
</feature>
<dbReference type="InterPro" id="IPR034164">
    <property type="entry name" value="Pepsin-like_dom"/>
</dbReference>
<evidence type="ECO:0000313" key="10">
    <source>
        <dbReference type="Proteomes" id="UP000193067"/>
    </source>
</evidence>
<evidence type="ECO:0000256" key="2">
    <source>
        <dbReference type="ARBA" id="ARBA00022670"/>
    </source>
</evidence>
<dbReference type="CDD" id="cd05471">
    <property type="entry name" value="pepsin_like"/>
    <property type="match status" value="1"/>
</dbReference>
<dbReference type="AlphaFoldDB" id="A0A1Y2J029"/>
<keyword evidence="3 6" id="KW-0064">Aspartyl protease</keyword>
<dbReference type="FunFam" id="2.40.70.10:FF:000115">
    <property type="entry name" value="Lysosomal aspartic protease"/>
    <property type="match status" value="1"/>
</dbReference>
<evidence type="ECO:0000256" key="3">
    <source>
        <dbReference type="ARBA" id="ARBA00022750"/>
    </source>
</evidence>
<dbReference type="EMBL" id="KZ084089">
    <property type="protein sequence ID" value="OSD06750.1"/>
    <property type="molecule type" value="Genomic_DNA"/>
</dbReference>
<dbReference type="OrthoDB" id="2747330at2759"/>
<comment type="similarity">
    <text evidence="1 6">Belongs to the peptidase A1 family.</text>
</comment>
<keyword evidence="7" id="KW-0732">Signal</keyword>
<keyword evidence="2 6" id="KW-0645">Protease</keyword>
<dbReference type="Gene3D" id="2.40.70.10">
    <property type="entry name" value="Acid Proteases"/>
    <property type="match status" value="2"/>
</dbReference>
<protein>
    <submittedName>
        <fullName evidence="9">Acid protease</fullName>
    </submittedName>
</protein>
<dbReference type="Pfam" id="PF00026">
    <property type="entry name" value="Asp"/>
    <property type="match status" value="1"/>
</dbReference>
<dbReference type="SUPFAM" id="SSF50630">
    <property type="entry name" value="Acid proteases"/>
    <property type="match status" value="1"/>
</dbReference>
<evidence type="ECO:0000256" key="5">
    <source>
        <dbReference type="PIRSR" id="PIRSR601461-1"/>
    </source>
</evidence>
<dbReference type="PROSITE" id="PS00141">
    <property type="entry name" value="ASP_PROTEASE"/>
    <property type="match status" value="1"/>
</dbReference>
<dbReference type="InterPro" id="IPR001461">
    <property type="entry name" value="Aspartic_peptidase_A1"/>
</dbReference>
<feature type="chain" id="PRO_5012011175" evidence="7">
    <location>
        <begin position="21"/>
        <end position="485"/>
    </location>
</feature>
<gene>
    <name evidence="9" type="ORF">PYCCODRAFT_1430939</name>
</gene>
<dbReference type="PROSITE" id="PS51767">
    <property type="entry name" value="PEPTIDASE_A1"/>
    <property type="match status" value="1"/>
</dbReference>
<keyword evidence="10" id="KW-1185">Reference proteome</keyword>
<evidence type="ECO:0000256" key="4">
    <source>
        <dbReference type="ARBA" id="ARBA00022801"/>
    </source>
</evidence>
<dbReference type="Proteomes" id="UP000193067">
    <property type="component" value="Unassembled WGS sequence"/>
</dbReference>
<evidence type="ECO:0000256" key="1">
    <source>
        <dbReference type="ARBA" id="ARBA00007447"/>
    </source>
</evidence>
<evidence type="ECO:0000256" key="7">
    <source>
        <dbReference type="SAM" id="SignalP"/>
    </source>
</evidence>
<feature type="domain" description="Peptidase A1" evidence="8">
    <location>
        <begin position="172"/>
        <end position="479"/>
    </location>
</feature>
<feature type="signal peptide" evidence="7">
    <location>
        <begin position="1"/>
        <end position="20"/>
    </location>
</feature>
<evidence type="ECO:0000256" key="6">
    <source>
        <dbReference type="RuleBase" id="RU000454"/>
    </source>
</evidence>
<dbReference type="STRING" id="1353009.A0A1Y2J029"/>
<proteinExistence type="inferred from homology"/>
<sequence length="485" mass="51046">MSSPSWTLLCFLVLAFSARASPVRQDLGSSLFAHVNHAKSSRAEQSVSTAVQNITDAGMFNAANATKELKSVMAKYANADKVLAGIGLHPDTHPEQGYPKFSPPSLSNLRVSNGAPNGFSPALPDTPSFNTTTDPSESADGIIGVPPVGPEPGVTVHMPLTDYNSGSMDILYYGPMQFGSGGTSMQIDVDTGSADLWVPVDCKGCQNKMFQTSSSTTYTSSSTHKCKITYGTGQISGTLAQDSVAIGPVNIPRQTFCAAHKVSDDFDEEPSDGLLGLAFGSIAQSGAPTWFENLLEEKKLAASVFSVHLTRGKAKGSEVCFGCFDPTKTMGPVMWNPVISRTYWSIAMDGLSVNGTQSPPANLTAAVDTGTSLIYLPDSVASDFYSLIPGSAPAVQYGAGFYTFPCDTALSVSLVLGGQAYAIHPSDFNLGRTDEDSSDCVGGILALGNGFPTDLAIVGDEFLKSWYSVFDYAGRVGFAPSVNNR</sequence>
<feature type="active site" evidence="5">
    <location>
        <position position="190"/>
    </location>
</feature>
<organism evidence="9 10">
    <name type="scientific">Trametes coccinea (strain BRFM310)</name>
    <name type="common">Pycnoporus coccineus</name>
    <dbReference type="NCBI Taxonomy" id="1353009"/>
    <lineage>
        <taxon>Eukaryota</taxon>
        <taxon>Fungi</taxon>
        <taxon>Dikarya</taxon>
        <taxon>Basidiomycota</taxon>
        <taxon>Agaricomycotina</taxon>
        <taxon>Agaricomycetes</taxon>
        <taxon>Polyporales</taxon>
        <taxon>Polyporaceae</taxon>
        <taxon>Trametes</taxon>
    </lineage>
</organism>
<dbReference type="GO" id="GO:0006508">
    <property type="term" value="P:proteolysis"/>
    <property type="evidence" value="ECO:0007669"/>
    <property type="project" value="UniProtKB-KW"/>
</dbReference>
<accession>A0A1Y2J029</accession>
<keyword evidence="4 6" id="KW-0378">Hydrolase</keyword>
<dbReference type="PRINTS" id="PR00792">
    <property type="entry name" value="PEPSIN"/>
</dbReference>
<dbReference type="InterPro" id="IPR033121">
    <property type="entry name" value="PEPTIDASE_A1"/>
</dbReference>
<dbReference type="PANTHER" id="PTHR47966:SF51">
    <property type="entry name" value="BETA-SITE APP-CLEAVING ENZYME, ISOFORM A-RELATED"/>
    <property type="match status" value="1"/>
</dbReference>